<organism evidence="1 2">
    <name type="scientific">Panagrolaimus sp. ES5</name>
    <dbReference type="NCBI Taxonomy" id="591445"/>
    <lineage>
        <taxon>Eukaryota</taxon>
        <taxon>Metazoa</taxon>
        <taxon>Ecdysozoa</taxon>
        <taxon>Nematoda</taxon>
        <taxon>Chromadorea</taxon>
        <taxon>Rhabditida</taxon>
        <taxon>Tylenchina</taxon>
        <taxon>Panagrolaimomorpha</taxon>
        <taxon>Panagrolaimoidea</taxon>
        <taxon>Panagrolaimidae</taxon>
        <taxon>Panagrolaimus</taxon>
    </lineage>
</organism>
<sequence length="256" mass="29920">MGDNRYDYDLPQIFMPVTLNLGIIEIDDGMPRAVESEKMEETFDEIVEYEKSEDFESINFGFIGRMSGYAGAKEIHQLIEESPSSSIPTLICAVKKYCLADWYHIETPSFNHYTGYDRYVRLVYIRAEIKFSSLDKGDELSEKTLKYFRPYALPGDIVTQFIPKSLGGKDRCDNAFNNIHSSPDISKWKDALKECYDYLKADETNVIRFIYILDYRIETFRPSALFYHFIFYSNNGQQIVKTVDGKFRNYKQKEDL</sequence>
<reference evidence="2" key="1">
    <citation type="submission" date="2022-11" db="UniProtKB">
        <authorList>
            <consortium name="WormBaseParasite"/>
        </authorList>
    </citation>
    <scope>IDENTIFICATION</scope>
</reference>
<protein>
    <submittedName>
        <fullName evidence="2">Uncharacterized protein</fullName>
    </submittedName>
</protein>
<accession>A0AC34FJG6</accession>
<dbReference type="Proteomes" id="UP000887579">
    <property type="component" value="Unplaced"/>
</dbReference>
<evidence type="ECO:0000313" key="1">
    <source>
        <dbReference type="Proteomes" id="UP000887579"/>
    </source>
</evidence>
<dbReference type="WBParaSite" id="ES5_v2.g16790.t1">
    <property type="protein sequence ID" value="ES5_v2.g16790.t1"/>
    <property type="gene ID" value="ES5_v2.g16790"/>
</dbReference>
<evidence type="ECO:0000313" key="2">
    <source>
        <dbReference type="WBParaSite" id="ES5_v2.g16790.t1"/>
    </source>
</evidence>
<proteinExistence type="predicted"/>
<name>A0AC34FJG6_9BILA</name>